<keyword evidence="2" id="KW-1185">Reference proteome</keyword>
<dbReference type="EMBL" id="JAEFCI010003471">
    <property type="protein sequence ID" value="KAG5461550.1"/>
    <property type="molecule type" value="Genomic_DNA"/>
</dbReference>
<dbReference type="OrthoDB" id="186013at2759"/>
<sequence length="101" mass="12075">MLRHAVCPRAVRLPTLAHRRNFSLREWAQKHDAPFAGPVWKVAPPDLRLPWDQPVKIDLPLIEQRWYELPEAHRAAIIRFLWEKQRGDWNKMTMDEKKACE</sequence>
<organism evidence="1 2">
    <name type="scientific">Olpidium bornovanus</name>
    <dbReference type="NCBI Taxonomy" id="278681"/>
    <lineage>
        <taxon>Eukaryota</taxon>
        <taxon>Fungi</taxon>
        <taxon>Fungi incertae sedis</taxon>
        <taxon>Olpidiomycota</taxon>
        <taxon>Olpidiomycotina</taxon>
        <taxon>Olpidiomycetes</taxon>
        <taxon>Olpidiales</taxon>
        <taxon>Olpidiaceae</taxon>
        <taxon>Olpidium</taxon>
    </lineage>
</organism>
<evidence type="ECO:0000313" key="2">
    <source>
        <dbReference type="Proteomes" id="UP000673691"/>
    </source>
</evidence>
<comment type="caution">
    <text evidence="1">The sequence shown here is derived from an EMBL/GenBank/DDBJ whole genome shotgun (WGS) entry which is preliminary data.</text>
</comment>
<reference evidence="1 2" key="1">
    <citation type="journal article" name="Sci. Rep.">
        <title>Genome-scale phylogenetic analyses confirm Olpidium as the closest living zoosporic fungus to the non-flagellated, terrestrial fungi.</title>
        <authorList>
            <person name="Chang Y."/>
            <person name="Rochon D."/>
            <person name="Sekimoto S."/>
            <person name="Wang Y."/>
            <person name="Chovatia M."/>
            <person name="Sandor L."/>
            <person name="Salamov A."/>
            <person name="Grigoriev I.V."/>
            <person name="Stajich J.E."/>
            <person name="Spatafora J.W."/>
        </authorList>
    </citation>
    <scope>NUCLEOTIDE SEQUENCE [LARGE SCALE GENOMIC DNA]</scope>
    <source>
        <strain evidence="1">S191</strain>
    </source>
</reference>
<dbReference type="Proteomes" id="UP000673691">
    <property type="component" value="Unassembled WGS sequence"/>
</dbReference>
<protein>
    <submittedName>
        <fullName evidence="1">Uncharacterized protein</fullName>
    </submittedName>
</protein>
<gene>
    <name evidence="1" type="ORF">BJ554DRAFT_6232</name>
</gene>
<dbReference type="GO" id="GO:0006123">
    <property type="term" value="P:mitochondrial electron transport, cytochrome c to oxygen"/>
    <property type="evidence" value="ECO:0007669"/>
    <property type="project" value="InterPro"/>
</dbReference>
<name>A0A8H7ZY65_9FUNG</name>
<dbReference type="AlphaFoldDB" id="A0A8H7ZY65"/>
<dbReference type="InterPro" id="IPR036639">
    <property type="entry name" value="Cyt_c_oxidase_su4_sf"/>
</dbReference>
<accession>A0A8H7ZY65</accession>
<proteinExistence type="predicted"/>
<evidence type="ECO:0000313" key="1">
    <source>
        <dbReference type="EMBL" id="KAG5461550.1"/>
    </source>
</evidence>
<dbReference type="SUPFAM" id="SSF81406">
    <property type="entry name" value="Mitochondrial cytochrome c oxidase subunit IV"/>
    <property type="match status" value="1"/>
</dbReference>
<dbReference type="GO" id="GO:0045277">
    <property type="term" value="C:respiratory chain complex IV"/>
    <property type="evidence" value="ECO:0007669"/>
    <property type="project" value="InterPro"/>
</dbReference>
<dbReference type="GO" id="GO:0005739">
    <property type="term" value="C:mitochondrion"/>
    <property type="evidence" value="ECO:0007669"/>
    <property type="project" value="GOC"/>
</dbReference>